<dbReference type="Gene3D" id="1.25.40.10">
    <property type="entry name" value="Tetratricopeptide repeat domain"/>
    <property type="match status" value="1"/>
</dbReference>
<keyword evidence="3" id="KW-1185">Reference proteome</keyword>
<reference evidence="2" key="1">
    <citation type="journal article" date="2020" name="Stud. Mycol.">
        <title>101 Dothideomycetes genomes: a test case for predicting lifestyles and emergence of pathogens.</title>
        <authorList>
            <person name="Haridas S."/>
            <person name="Albert R."/>
            <person name="Binder M."/>
            <person name="Bloem J."/>
            <person name="Labutti K."/>
            <person name="Salamov A."/>
            <person name="Andreopoulos B."/>
            <person name="Baker S."/>
            <person name="Barry K."/>
            <person name="Bills G."/>
            <person name="Bluhm B."/>
            <person name="Cannon C."/>
            <person name="Castanera R."/>
            <person name="Culley D."/>
            <person name="Daum C."/>
            <person name="Ezra D."/>
            <person name="Gonzalez J."/>
            <person name="Henrissat B."/>
            <person name="Kuo A."/>
            <person name="Liang C."/>
            <person name="Lipzen A."/>
            <person name="Lutzoni F."/>
            <person name="Magnuson J."/>
            <person name="Mondo S."/>
            <person name="Nolan M."/>
            <person name="Ohm R."/>
            <person name="Pangilinan J."/>
            <person name="Park H.-J."/>
            <person name="Ramirez L."/>
            <person name="Alfaro M."/>
            <person name="Sun H."/>
            <person name="Tritt A."/>
            <person name="Yoshinaga Y."/>
            <person name="Zwiers L.-H."/>
            <person name="Turgeon B."/>
            <person name="Goodwin S."/>
            <person name="Spatafora J."/>
            <person name="Crous P."/>
            <person name="Grigoriev I."/>
        </authorList>
    </citation>
    <scope>NUCLEOTIDE SEQUENCE</scope>
    <source>
        <strain evidence="2">CBS 207.26</strain>
    </source>
</reference>
<gene>
    <name evidence="2" type="ORF">K469DRAFT_175914</name>
</gene>
<dbReference type="EMBL" id="ML994637">
    <property type="protein sequence ID" value="KAF2184514.1"/>
    <property type="molecule type" value="Genomic_DNA"/>
</dbReference>
<dbReference type="Pfam" id="PF23397">
    <property type="entry name" value="DUF7104"/>
    <property type="match status" value="6"/>
</dbReference>
<dbReference type="Proteomes" id="UP000800200">
    <property type="component" value="Unassembled WGS sequence"/>
</dbReference>
<name>A0A6A6DY70_9PEZI</name>
<dbReference type="Gene3D" id="1.20.5.340">
    <property type="match status" value="2"/>
</dbReference>
<protein>
    <submittedName>
        <fullName evidence="2">Uncharacterized protein</fullName>
    </submittedName>
</protein>
<evidence type="ECO:0000313" key="3">
    <source>
        <dbReference type="Proteomes" id="UP000800200"/>
    </source>
</evidence>
<sequence>MDNLALLYRQSQQLKKAEALFIEVIYTRKRVQGPAHPDTLNSMTKLALTYRDQGDLKNAENQETMVYILNQGGDHAQITEEKAVQIAKSLDREMMRLLLERRGDKVQITEKVVKAAAGNESSGEEVMTLLLERRGDEVQITEEVVKAAAGNESSGEEVMTLLLERRANEVQITEEVVKAAAGSGRSGKGVMTLLLKGREDEVQITEEAVIQIVRKFDKEVTMLLLERRGDKGQITEEAVVQIARRFDKEVMMLLLERRGDEVQITEEVVKAAAGNELSGEEVMTLLLERRDFMDLDSVMSDDATEGSSAFSGFGGLSSNSTLATSYQGPRTTLTAANSRRHPIPELPDIVDQDVTSVASADSELFSTNDMISSNSTLSRIREVAIKYLVQEFTTDVELTALYKLAIAKMPLDRFVRNHERLLRMYFIQLGSHEKTSKERLAIRVLRGRTERNMMAQETCRLLALPDPLPSETTTLQEIDRLLVSPVPFDVEKRRADKVDVAAPVASSSEQDDKGDDSENFGNDVDENLTSSLSNLHDLVQFLMGGEPFRTYKEGLREFVKPDIFPETLEASLSGGRVEEVKRLLDEHFGSVARGEFIWLLELRDHGYKTEEIAQLLMNEKNDSPWIYFEPRDLPREAIIPSHHQPFCVHTGGQDVRLGSDSILSTTSGDKKDHRASWASDDESLTHLEELCGLAGIAPNTRDLSKWVGSVKFVEEHDILTALVSFRSTLSNGSPEEVSGPPGHNNATSESLLQLSCNSLEALKNLCNAIGNAQKRGICCDSFTTLRLNNIISGQEVIELCQVRVTTVLELRSKLETFLESYQVRSKPFESLAREAIDCAEGILQEALYPSRTAFFSNSLEKMLHCCSLAVQLLSLTFSSYIKAHIGAIQPFFLDTPVQVVKLFGNQDWETGSHHITVSLYRLTCLDEMIQSPVLVFVEGRDRLQTRKPHDLLASPEDLVDTWGPGQFVTCSSNAAMQDLTAIMIGGGVIKPTAENTGVLHWSNDVEPRHNFPVRLSSKEKVLIGGGVEVNHSCRASKTERWSSFIGSLENLGTTPDYWQFTEFQAGLAVTGQQFAGGQFQFNKIWTWHPGNSWKRQHLSLLADELPLAELDRPWGLQVSSCTGVARRVPLRLLLADVMPVFAKNLALPPGWTTLQQGGIITALEQGGDNLKQWYDNLGTPACSQELQTLTRRLIRHILLVLRDTGIDREHKTLLIACPQDHTPGKPISMCLPVRCENASLWAKILTDSEHCATFACITTLCLESQEHKCQKTNPWHCPSLDTAVQQLRSRNAPIIAPQHAWNLDINSTYWIGRPESGLQAKVIRSAGSSPPRLNVSKSGVPEKTRARLGTMSRLFGPKMEHLRDRQIDTWPAEDVLILSQAR</sequence>
<dbReference type="Pfam" id="PF13424">
    <property type="entry name" value="TPR_12"/>
    <property type="match status" value="1"/>
</dbReference>
<evidence type="ECO:0000256" key="1">
    <source>
        <dbReference type="SAM" id="MobiDB-lite"/>
    </source>
</evidence>
<feature type="compositionally biased region" description="Acidic residues" evidence="1">
    <location>
        <begin position="512"/>
        <end position="526"/>
    </location>
</feature>
<feature type="region of interest" description="Disordered" evidence="1">
    <location>
        <begin position="499"/>
        <end position="526"/>
    </location>
</feature>
<evidence type="ECO:0000313" key="2">
    <source>
        <dbReference type="EMBL" id="KAF2184514.1"/>
    </source>
</evidence>
<organism evidence="2 3">
    <name type="scientific">Zopfia rhizophila CBS 207.26</name>
    <dbReference type="NCBI Taxonomy" id="1314779"/>
    <lineage>
        <taxon>Eukaryota</taxon>
        <taxon>Fungi</taxon>
        <taxon>Dikarya</taxon>
        <taxon>Ascomycota</taxon>
        <taxon>Pezizomycotina</taxon>
        <taxon>Dothideomycetes</taxon>
        <taxon>Dothideomycetes incertae sedis</taxon>
        <taxon>Zopfiaceae</taxon>
        <taxon>Zopfia</taxon>
    </lineage>
</organism>
<proteinExistence type="predicted"/>
<dbReference type="InterPro" id="IPR055530">
    <property type="entry name" value="DUF7104"/>
</dbReference>
<dbReference type="OrthoDB" id="428577at2759"/>
<dbReference type="InterPro" id="IPR011990">
    <property type="entry name" value="TPR-like_helical_dom_sf"/>
</dbReference>
<accession>A0A6A6DY70</accession>